<evidence type="ECO:0000313" key="1">
    <source>
        <dbReference type="EMBL" id="MEL5995009.1"/>
    </source>
</evidence>
<dbReference type="InterPro" id="IPR017549">
    <property type="entry name" value="APMV_L690"/>
</dbReference>
<keyword evidence="2" id="KW-1185">Reference proteome</keyword>
<name>A0ABU9LWA8_9BACT</name>
<dbReference type="NCBIfam" id="TIGR03118">
    <property type="entry name" value="PEPCTERM_chp_1"/>
    <property type="match status" value="1"/>
</dbReference>
<comment type="caution">
    <text evidence="1">The sequence shown here is derived from an EMBL/GenBank/DDBJ whole genome shotgun (WGS) entry which is preliminary data.</text>
</comment>
<organism evidence="1 2">
    <name type="scientific">Hymenobacter segetis</name>
    <dbReference type="NCBI Taxonomy" id="2025509"/>
    <lineage>
        <taxon>Bacteria</taxon>
        <taxon>Pseudomonadati</taxon>
        <taxon>Bacteroidota</taxon>
        <taxon>Cytophagia</taxon>
        <taxon>Cytophagales</taxon>
        <taxon>Hymenobacteraceae</taxon>
        <taxon>Hymenobacter</taxon>
    </lineage>
</organism>
<sequence length="191" mass="20704">MPWGNGANFLYVANFKGRTIDVFDKNFAPVTDKPFADPTIPAGFGPFNIQALEGKLYVAYAKLKAPDNEDDEAGPGNGYVDVFTPAGILEKRLVTGGALNSPWGLVRAPASFGEFNNALLVGNFGDELIHAYDEQGQLLGTLKDQQQQPIHIDGLWTLVFPTTGLSAEDQQHLYFTAGPQGETHGLFGYLK</sequence>
<reference evidence="1 2" key="1">
    <citation type="journal article" date="2018" name="Arch. Microbiol.">
        <title>Hymenobacter segetis sp. nov., isolated from soil.</title>
        <authorList>
            <person name="Ten L.N."/>
            <person name="Lim S.J."/>
            <person name="Kim B.O."/>
            <person name="Kang I.K."/>
            <person name="Jung H.Y."/>
        </authorList>
    </citation>
    <scope>NUCLEOTIDE SEQUENCE [LARGE SCALE GENOMIC DNA]</scope>
    <source>
        <strain evidence="1 2">S7-3-11</strain>
    </source>
</reference>
<dbReference type="SUPFAM" id="SSF63825">
    <property type="entry name" value="YWTD domain"/>
    <property type="match status" value="1"/>
</dbReference>
<dbReference type="RefSeq" id="WP_342298503.1">
    <property type="nucleotide sequence ID" value="NZ_JBCEVZ010000027.1"/>
</dbReference>
<protein>
    <submittedName>
        <fullName evidence="1">TIGR03118 family protein</fullName>
    </submittedName>
</protein>
<gene>
    <name evidence="1" type="ORF">AAFH49_12395</name>
</gene>
<accession>A0ABU9LWA8</accession>
<evidence type="ECO:0000313" key="2">
    <source>
        <dbReference type="Proteomes" id="UP001479606"/>
    </source>
</evidence>
<dbReference type="EMBL" id="JBCEVZ010000027">
    <property type="protein sequence ID" value="MEL5995009.1"/>
    <property type="molecule type" value="Genomic_DNA"/>
</dbReference>
<dbReference type="Proteomes" id="UP001479606">
    <property type="component" value="Unassembled WGS sequence"/>
</dbReference>
<proteinExistence type="predicted"/>